<evidence type="ECO:0000313" key="2">
    <source>
        <dbReference type="EMBL" id="MBN7809877.1"/>
    </source>
</evidence>
<feature type="chain" id="PRO_5045284172" evidence="1">
    <location>
        <begin position="25"/>
        <end position="67"/>
    </location>
</feature>
<organism evidence="2 3">
    <name type="scientific">Algoriphagus oliviformis</name>
    <dbReference type="NCBI Taxonomy" id="2811231"/>
    <lineage>
        <taxon>Bacteria</taxon>
        <taxon>Pseudomonadati</taxon>
        <taxon>Bacteroidota</taxon>
        <taxon>Cytophagia</taxon>
        <taxon>Cytophagales</taxon>
        <taxon>Cyclobacteriaceae</taxon>
        <taxon>Algoriphagus</taxon>
    </lineage>
</organism>
<dbReference type="EMBL" id="JAFKCT010000001">
    <property type="protein sequence ID" value="MBN7809877.1"/>
    <property type="molecule type" value="Genomic_DNA"/>
</dbReference>
<dbReference type="Proteomes" id="UP000664317">
    <property type="component" value="Unassembled WGS sequence"/>
</dbReference>
<sequence>MITKTLKTVSLMVFAVGFTVATLASCGSKKEEVVEEETIEEVVPPVEEMPADTTMMDSTVVDSVATN</sequence>
<proteinExistence type="predicted"/>
<keyword evidence="3" id="KW-1185">Reference proteome</keyword>
<comment type="caution">
    <text evidence="2">The sequence shown here is derived from an EMBL/GenBank/DDBJ whole genome shotgun (WGS) entry which is preliminary data.</text>
</comment>
<reference evidence="2 3" key="1">
    <citation type="submission" date="2021-03" db="EMBL/GenBank/DDBJ databases">
        <title>novel species isolated from a fishpond in China.</title>
        <authorList>
            <person name="Lu H."/>
            <person name="Cai Z."/>
        </authorList>
    </citation>
    <scope>NUCLEOTIDE SEQUENCE [LARGE SCALE GENOMIC DNA]</scope>
    <source>
        <strain evidence="2 3">H41</strain>
    </source>
</reference>
<accession>A0ABS3BYD0</accession>
<gene>
    <name evidence="2" type="ORF">J0A68_02855</name>
</gene>
<evidence type="ECO:0000313" key="3">
    <source>
        <dbReference type="Proteomes" id="UP000664317"/>
    </source>
</evidence>
<evidence type="ECO:0000256" key="1">
    <source>
        <dbReference type="SAM" id="SignalP"/>
    </source>
</evidence>
<feature type="signal peptide" evidence="1">
    <location>
        <begin position="1"/>
        <end position="24"/>
    </location>
</feature>
<dbReference type="RefSeq" id="WP_206577229.1">
    <property type="nucleotide sequence ID" value="NZ_JAFKCT010000001.1"/>
</dbReference>
<name>A0ABS3BYD0_9BACT</name>
<dbReference type="PROSITE" id="PS51257">
    <property type="entry name" value="PROKAR_LIPOPROTEIN"/>
    <property type="match status" value="1"/>
</dbReference>
<keyword evidence="1" id="KW-0732">Signal</keyword>
<protein>
    <submittedName>
        <fullName evidence="2">Uncharacterized protein</fullName>
    </submittedName>
</protein>